<evidence type="ECO:0000256" key="2">
    <source>
        <dbReference type="SAM" id="MobiDB-lite"/>
    </source>
</evidence>
<feature type="region of interest" description="Disordered" evidence="2">
    <location>
        <begin position="1"/>
        <end position="21"/>
    </location>
</feature>
<dbReference type="AlphaFoldDB" id="A0A538T2W5"/>
<proteinExistence type="predicted"/>
<dbReference type="InterPro" id="IPR027385">
    <property type="entry name" value="Beta-barrel_OMP"/>
</dbReference>
<gene>
    <name evidence="4" type="ORF">E6K71_00630</name>
    <name evidence="5" type="ORF">E6K75_05950</name>
</gene>
<comment type="caution">
    <text evidence="5">The sequence shown here is derived from an EMBL/GenBank/DDBJ whole genome shotgun (WGS) entry which is preliminary data.</text>
</comment>
<dbReference type="Proteomes" id="UP000320913">
    <property type="component" value="Unassembled WGS sequence"/>
</dbReference>
<feature type="domain" description="Outer membrane protein beta-barrel" evidence="3">
    <location>
        <begin position="49"/>
        <end position="246"/>
    </location>
</feature>
<protein>
    <submittedName>
        <fullName evidence="5">Porin family protein</fullName>
    </submittedName>
</protein>
<evidence type="ECO:0000259" key="3">
    <source>
        <dbReference type="Pfam" id="PF13505"/>
    </source>
</evidence>
<dbReference type="EMBL" id="VBOV01000144">
    <property type="protein sequence ID" value="TMQ57976.1"/>
    <property type="molecule type" value="Genomic_DNA"/>
</dbReference>
<dbReference type="Proteomes" id="UP000316292">
    <property type="component" value="Unassembled WGS sequence"/>
</dbReference>
<name>A0A538T2W5_UNCEI</name>
<evidence type="ECO:0000313" key="4">
    <source>
        <dbReference type="EMBL" id="TMQ51240.1"/>
    </source>
</evidence>
<evidence type="ECO:0000256" key="1">
    <source>
        <dbReference type="ARBA" id="ARBA00022729"/>
    </source>
</evidence>
<evidence type="ECO:0000313" key="7">
    <source>
        <dbReference type="Proteomes" id="UP000320913"/>
    </source>
</evidence>
<accession>A0A538T2W5</accession>
<sequence>MRRQAHSAHRRSHLAESRRNTMKARRSHLPFMSFNRWTVTFAVAAIAGSLFVAGPASAAAEKDEYGFGPRTEVSLLGGVQALNKNDTALPDHFVNVPVVASVSYQFAPRLAAEGDFTWLIPVKQSVDVAGIKQDRKTPDILSYQAGLRASFPVSSWTPYLAAGAGAVTFLSNTDADRVPQMSKSETAFAINFGAGLTYPLSERVGLRADLRELVAFPSNNAAGLSNASGADQIWMERGAVGLSYRF</sequence>
<evidence type="ECO:0000313" key="6">
    <source>
        <dbReference type="Proteomes" id="UP000316292"/>
    </source>
</evidence>
<organism evidence="5 7">
    <name type="scientific">Eiseniibacteriota bacterium</name>
    <dbReference type="NCBI Taxonomy" id="2212470"/>
    <lineage>
        <taxon>Bacteria</taxon>
        <taxon>Candidatus Eiseniibacteriota</taxon>
    </lineage>
</organism>
<reference evidence="6 7" key="1">
    <citation type="journal article" date="2019" name="Nat. Microbiol.">
        <title>Mediterranean grassland soil C-N compound turnover is dependent on rainfall and depth, and is mediated by genomically divergent microorganisms.</title>
        <authorList>
            <person name="Diamond S."/>
            <person name="Andeer P.F."/>
            <person name="Li Z."/>
            <person name="Crits-Christoph A."/>
            <person name="Burstein D."/>
            <person name="Anantharaman K."/>
            <person name="Lane K.R."/>
            <person name="Thomas B.C."/>
            <person name="Pan C."/>
            <person name="Northen T.R."/>
            <person name="Banfield J.F."/>
        </authorList>
    </citation>
    <scope>NUCLEOTIDE SEQUENCE [LARGE SCALE GENOMIC DNA]</scope>
    <source>
        <strain evidence="4">WS_1</strain>
        <strain evidence="5">WS_5</strain>
    </source>
</reference>
<feature type="compositionally biased region" description="Basic residues" evidence="2">
    <location>
        <begin position="1"/>
        <end position="12"/>
    </location>
</feature>
<dbReference type="InterPro" id="IPR011250">
    <property type="entry name" value="OMP/PagP_B-barrel"/>
</dbReference>
<dbReference type="Gene3D" id="2.40.160.20">
    <property type="match status" value="1"/>
</dbReference>
<keyword evidence="1" id="KW-0732">Signal</keyword>
<dbReference type="Pfam" id="PF13505">
    <property type="entry name" value="OMP_b-brl"/>
    <property type="match status" value="1"/>
</dbReference>
<evidence type="ECO:0000313" key="5">
    <source>
        <dbReference type="EMBL" id="TMQ57976.1"/>
    </source>
</evidence>
<dbReference type="EMBL" id="VBOR01000017">
    <property type="protein sequence ID" value="TMQ51240.1"/>
    <property type="molecule type" value="Genomic_DNA"/>
</dbReference>
<dbReference type="SUPFAM" id="SSF56925">
    <property type="entry name" value="OMPA-like"/>
    <property type="match status" value="1"/>
</dbReference>